<evidence type="ECO:0000313" key="1">
    <source>
        <dbReference type="EMBL" id="WHZ59725.1"/>
    </source>
</evidence>
<protein>
    <submittedName>
        <fullName evidence="1">Penicillin-binding protein</fullName>
    </submittedName>
</protein>
<dbReference type="Proteomes" id="UP001226091">
    <property type="component" value="Chromosome"/>
</dbReference>
<evidence type="ECO:0000313" key="2">
    <source>
        <dbReference type="Proteomes" id="UP001226091"/>
    </source>
</evidence>
<organism evidence="1 2">
    <name type="scientific">Metabacillus hrfriensis</name>
    <dbReference type="NCBI Taxonomy" id="3048891"/>
    <lineage>
        <taxon>Bacteria</taxon>
        <taxon>Bacillati</taxon>
        <taxon>Bacillota</taxon>
        <taxon>Bacilli</taxon>
        <taxon>Bacillales</taxon>
        <taxon>Bacillaceae</taxon>
        <taxon>Metabacillus</taxon>
    </lineage>
</organism>
<dbReference type="EMBL" id="CP126116">
    <property type="protein sequence ID" value="WHZ59725.1"/>
    <property type="molecule type" value="Genomic_DNA"/>
</dbReference>
<name>A0ACD4RHS8_9BACI</name>
<gene>
    <name evidence="1" type="ORF">QLQ22_10485</name>
</gene>
<sequence>MTQPKNINMNRGAAILTLIFALLFFVLIIRFLYLQTTGEVNGEILAARAQEQYERKRGIEANRGSILDRRGEVIAQDTSTYTLVAVLDDSMTTSPKKPKHVIEPEETAEKLAPLLDMEESEVSDILSKDAFQVEFGSAGRNISHSLKVKIEKMNLPGIGFIRDTHRYYPNGTFASHIIGYAQRDEESNKTVGMFGIEKSLDKYLQEKDGYKVYEGDKQGFKLPNGEEKIVAPDNGDKVYLTLDQKVQTFLEDAMNEAAEEYEPEKIIGIVADPKTGKILAMGQRPSFDPNVRDINNYYNDAVAYPFEPGSTMKIFTLAAAIEEGVFNRNELYQSGAYNVEGGRIRDHNKTGWGTISFLEGVQRSSNVAMAILAKEKLGPDRFMQYMNKFGLNEKTGIDLPNEANGKFNYKYDIEKVTTAFGQGSTVTPIQQVQAATAIANGGKMMKPYIIDKIVDVDHDKVVKQNKPEVAGTPISEKTSKEVLDILETVVSSEKGTGRPYQIEGYEVAGKTGTAQIAGSDGKYLTGRDNYIFSFLGMAPKEDPELLVYIAVQQPELKDTETGSMPVSSIFNTVMKNSLQYLKIQPSEEALEQPKKTETEIGAEVPSFIGEDSASAEKLLKSNNVQPLILGSGNEIVAQYPEAGTNMIVNERVFLQTDGKVTMPDIKGWSSRDVMKLANFLDLDLKIKGNGYVVSQNLSENETVKENDQLIVKLESPKQPSSGENEQAEDAEAEDETE</sequence>
<accession>A0ACD4RHS8</accession>
<keyword evidence="2" id="KW-1185">Reference proteome</keyword>
<proteinExistence type="predicted"/>
<reference evidence="2" key="1">
    <citation type="journal article" date="2025" name="Aquaculture">
        <title>Assessment of the bioflocculant production and safety properties of Metabacillus hrfriensis sp. nov. based on phenotypic and whole-genome sequencing analysis.</title>
        <authorList>
            <person name="Zhang R."/>
            <person name="Zhao Z."/>
            <person name="Luo L."/>
            <person name="Wang S."/>
            <person name="Guo K."/>
            <person name="Xu W."/>
        </authorList>
    </citation>
    <scope>NUCLEOTIDE SEQUENCE [LARGE SCALE GENOMIC DNA]</scope>
    <source>
        <strain evidence="2">CT-WN-B3</strain>
    </source>
</reference>